<keyword evidence="1" id="KW-0472">Membrane</keyword>
<proteinExistence type="predicted"/>
<reference evidence="3" key="1">
    <citation type="journal article" date="2021" name="Nat. Commun.">
        <title>Genetic determinants of endophytism in the Arabidopsis root mycobiome.</title>
        <authorList>
            <person name="Mesny F."/>
            <person name="Miyauchi S."/>
            <person name="Thiergart T."/>
            <person name="Pickel B."/>
            <person name="Atanasova L."/>
            <person name="Karlsson M."/>
            <person name="Huettel B."/>
            <person name="Barry K.W."/>
            <person name="Haridas S."/>
            <person name="Chen C."/>
            <person name="Bauer D."/>
            <person name="Andreopoulos W."/>
            <person name="Pangilinan J."/>
            <person name="LaButti K."/>
            <person name="Riley R."/>
            <person name="Lipzen A."/>
            <person name="Clum A."/>
            <person name="Drula E."/>
            <person name="Henrissat B."/>
            <person name="Kohler A."/>
            <person name="Grigoriev I.V."/>
            <person name="Martin F.M."/>
            <person name="Hacquard S."/>
        </authorList>
    </citation>
    <scope>NUCLEOTIDE SEQUENCE</scope>
    <source>
        <strain evidence="3">MPI-CAGE-AT-0147</strain>
    </source>
</reference>
<feature type="domain" description="CorA-like transporter" evidence="2">
    <location>
        <begin position="63"/>
        <end position="228"/>
    </location>
</feature>
<dbReference type="EMBL" id="JAGMUV010000009">
    <property type="protein sequence ID" value="KAH7143768.1"/>
    <property type="molecule type" value="Genomic_DNA"/>
</dbReference>
<comment type="caution">
    <text evidence="3">The sequence shown here is derived from an EMBL/GenBank/DDBJ whole genome shotgun (WGS) entry which is preliminary data.</text>
</comment>
<protein>
    <recommendedName>
        <fullName evidence="2">CorA-like transporter domain-containing protein</fullName>
    </recommendedName>
</protein>
<dbReference type="Proteomes" id="UP000738349">
    <property type="component" value="Unassembled WGS sequence"/>
</dbReference>
<keyword evidence="1" id="KW-0812">Transmembrane</keyword>
<sequence length="449" mass="50523">MICELAWPVATPQTQARSEEAAEHLARNASRLFSQNGSVDFWVTEVFATGIVPATSLLEPGYSWSELPITYKAALDPFSTFHILPEFSEYLSAFGRKSFPRDESFASFDCRETFDENGAMNAFESCYLLKYIGLREDASKGTNPWSIRHSLIYQKVDFKTCETNHILIRIPETMENRLGESVLKDTELASDFVKKWAQLHSMSFGSVGDNLRQFINYLDEEVTSIFERIALAGVEPDILNEFDTPHSSATDMKTIHYLEDQAQRILTLINLNIETMGCLMRQAKRLRARGRSSDRGMLTQFEDQMQKIKQDHRFSLLHVSAIIKRSRSVSEQLRDTIALRNSEINKKQTEMATGHTKAIFNLSKISSQEAQVVKTLTGLALIFVPASYVAMGYVSPAGGGKAGWSAEPGLKIYATLAIPLIAVTMLIYAAVEWRNRQQQNAEKRDGSMA</sequence>
<evidence type="ECO:0000313" key="3">
    <source>
        <dbReference type="EMBL" id="KAH7143768.1"/>
    </source>
</evidence>
<keyword evidence="4" id="KW-1185">Reference proteome</keyword>
<dbReference type="AlphaFoldDB" id="A0A9P9ESD1"/>
<name>A0A9P9ESD1_9HYPO</name>
<feature type="transmembrane region" description="Helical" evidence="1">
    <location>
        <begin position="410"/>
        <end position="431"/>
    </location>
</feature>
<dbReference type="OrthoDB" id="5392974at2759"/>
<keyword evidence="1" id="KW-1133">Transmembrane helix</keyword>
<evidence type="ECO:0000256" key="1">
    <source>
        <dbReference type="SAM" id="Phobius"/>
    </source>
</evidence>
<dbReference type="InterPro" id="IPR058257">
    <property type="entry name" value="CorA-like_dom"/>
</dbReference>
<evidence type="ECO:0000259" key="2">
    <source>
        <dbReference type="Pfam" id="PF26616"/>
    </source>
</evidence>
<dbReference type="Pfam" id="PF26616">
    <property type="entry name" value="CorA-like"/>
    <property type="match status" value="1"/>
</dbReference>
<accession>A0A9P9ESD1</accession>
<gene>
    <name evidence="3" type="ORF">EDB81DRAFT_842978</name>
</gene>
<feature type="transmembrane region" description="Helical" evidence="1">
    <location>
        <begin position="372"/>
        <end position="390"/>
    </location>
</feature>
<evidence type="ECO:0000313" key="4">
    <source>
        <dbReference type="Proteomes" id="UP000738349"/>
    </source>
</evidence>
<organism evidence="3 4">
    <name type="scientific">Dactylonectria macrodidyma</name>
    <dbReference type="NCBI Taxonomy" id="307937"/>
    <lineage>
        <taxon>Eukaryota</taxon>
        <taxon>Fungi</taxon>
        <taxon>Dikarya</taxon>
        <taxon>Ascomycota</taxon>
        <taxon>Pezizomycotina</taxon>
        <taxon>Sordariomycetes</taxon>
        <taxon>Hypocreomycetidae</taxon>
        <taxon>Hypocreales</taxon>
        <taxon>Nectriaceae</taxon>
        <taxon>Dactylonectria</taxon>
    </lineage>
</organism>